<organism evidence="14 15">
    <name type="scientific">Candidatus Magasanikbacteria bacterium GW2011_GWC2_45_8</name>
    <dbReference type="NCBI Taxonomy" id="1619050"/>
    <lineage>
        <taxon>Bacteria</taxon>
        <taxon>Candidatus Magasanikiibacteriota</taxon>
    </lineage>
</organism>
<comment type="caution">
    <text evidence="14">The sequence shown here is derived from an EMBL/GenBank/DDBJ whole genome shotgun (WGS) entry which is preliminary data.</text>
</comment>
<dbReference type="Pfam" id="PF18075">
    <property type="entry name" value="FtsX_ECD"/>
    <property type="match status" value="1"/>
</dbReference>
<sequence>MFVILTRTVQFALKNFYRNLGLSLTTIFILVLTIVSVNTVFSVSALAQTALKVVESRIDISLLFKIDVPEDKILAFKKTLEGQREVAGVDYLTRDQVLEQFKEKHKNNPDIIASLNELKENPLGASLVVRAETTKDYDKVLSSIEGSEFDSMIEKKTFDDHAAIIKRIGFLTNRTKQTAITVSIILTIIAFLIIFNTIRVNVYTHREEVRVMKLVGAGNWFVRGPFWIETILYSFSAVVLTVIIWYIGLRFIDPYIAQFFSGTGFSLTGYFNANFWTIFGGEFLAVAILNVIATSLALYKYLRV</sequence>
<dbReference type="PANTHER" id="PTHR47755:SF1">
    <property type="entry name" value="CELL DIVISION PROTEIN FTSX"/>
    <property type="match status" value="1"/>
</dbReference>
<evidence type="ECO:0000259" key="13">
    <source>
        <dbReference type="Pfam" id="PF18075"/>
    </source>
</evidence>
<dbReference type="STRING" id="1619050.UX20_C0004G0028"/>
<evidence type="ECO:0000259" key="12">
    <source>
        <dbReference type="Pfam" id="PF02687"/>
    </source>
</evidence>
<name>A0A0G1N0R0_9BACT</name>
<protein>
    <recommendedName>
        <fullName evidence="3 10">Cell division protein FtsX</fullName>
    </recommendedName>
</protein>
<feature type="transmembrane region" description="Helical" evidence="11">
    <location>
        <begin position="20"/>
        <end position="47"/>
    </location>
</feature>
<dbReference type="GO" id="GO:0051301">
    <property type="term" value="P:cell division"/>
    <property type="evidence" value="ECO:0007669"/>
    <property type="project" value="UniProtKB-KW"/>
</dbReference>
<comment type="similarity">
    <text evidence="2 10">Belongs to the ABC-4 integral membrane protein family. FtsX subfamily.</text>
</comment>
<dbReference type="Pfam" id="PF02687">
    <property type="entry name" value="FtsX"/>
    <property type="match status" value="1"/>
</dbReference>
<evidence type="ECO:0000256" key="4">
    <source>
        <dbReference type="ARBA" id="ARBA00022475"/>
    </source>
</evidence>
<accession>A0A0G1N0R0</accession>
<keyword evidence="9 10" id="KW-0131">Cell cycle</keyword>
<feature type="domain" description="ABC3 transporter permease C-terminal" evidence="12">
    <location>
        <begin position="181"/>
        <end position="302"/>
    </location>
</feature>
<keyword evidence="8 10" id="KW-0472">Membrane</keyword>
<feature type="transmembrane region" description="Helical" evidence="11">
    <location>
        <begin position="179"/>
        <end position="198"/>
    </location>
</feature>
<keyword evidence="5 10" id="KW-0132">Cell division</keyword>
<dbReference type="PANTHER" id="PTHR47755">
    <property type="entry name" value="CELL DIVISION PROTEIN FTSX"/>
    <property type="match status" value="1"/>
</dbReference>
<dbReference type="InterPro" id="IPR004513">
    <property type="entry name" value="FtsX"/>
</dbReference>
<dbReference type="EMBL" id="LCLH01000004">
    <property type="protein sequence ID" value="KKU14201.1"/>
    <property type="molecule type" value="Genomic_DNA"/>
</dbReference>
<keyword evidence="7 11" id="KW-1133">Transmembrane helix</keyword>
<evidence type="ECO:0000256" key="11">
    <source>
        <dbReference type="SAM" id="Phobius"/>
    </source>
</evidence>
<dbReference type="PIRSF" id="PIRSF003097">
    <property type="entry name" value="FtsX"/>
    <property type="match status" value="1"/>
</dbReference>
<comment type="subcellular location">
    <subcellularLocation>
        <location evidence="1">Cell membrane</location>
        <topology evidence="1">Multi-pass membrane protein</topology>
    </subcellularLocation>
</comment>
<keyword evidence="4 10" id="KW-1003">Cell membrane</keyword>
<reference evidence="14 15" key="1">
    <citation type="journal article" date="2015" name="Nature">
        <title>rRNA introns, odd ribosomes, and small enigmatic genomes across a large radiation of phyla.</title>
        <authorList>
            <person name="Brown C.T."/>
            <person name="Hug L.A."/>
            <person name="Thomas B.C."/>
            <person name="Sharon I."/>
            <person name="Castelle C.J."/>
            <person name="Singh A."/>
            <person name="Wilkins M.J."/>
            <person name="Williams K.H."/>
            <person name="Banfield J.F."/>
        </authorList>
    </citation>
    <scope>NUCLEOTIDE SEQUENCE [LARGE SCALE GENOMIC DNA]</scope>
</reference>
<evidence type="ECO:0000256" key="7">
    <source>
        <dbReference type="ARBA" id="ARBA00022989"/>
    </source>
</evidence>
<evidence type="ECO:0000313" key="14">
    <source>
        <dbReference type="EMBL" id="KKU14201.1"/>
    </source>
</evidence>
<feature type="domain" description="FtsX extracellular" evidence="13">
    <location>
        <begin position="59"/>
        <end position="146"/>
    </location>
</feature>
<dbReference type="GO" id="GO:0005886">
    <property type="term" value="C:plasma membrane"/>
    <property type="evidence" value="ECO:0007669"/>
    <property type="project" value="UniProtKB-SubCell"/>
</dbReference>
<evidence type="ECO:0000256" key="3">
    <source>
        <dbReference type="ARBA" id="ARBA00021907"/>
    </source>
</evidence>
<evidence type="ECO:0000256" key="1">
    <source>
        <dbReference type="ARBA" id="ARBA00004651"/>
    </source>
</evidence>
<gene>
    <name evidence="14" type="ORF">UX20_C0004G0028</name>
</gene>
<dbReference type="InterPro" id="IPR040690">
    <property type="entry name" value="FtsX_ECD"/>
</dbReference>
<evidence type="ECO:0000313" key="15">
    <source>
        <dbReference type="Proteomes" id="UP000034911"/>
    </source>
</evidence>
<evidence type="ECO:0000256" key="9">
    <source>
        <dbReference type="ARBA" id="ARBA00023306"/>
    </source>
</evidence>
<feature type="transmembrane region" description="Helical" evidence="11">
    <location>
        <begin position="283"/>
        <end position="302"/>
    </location>
</feature>
<dbReference type="InterPro" id="IPR003838">
    <property type="entry name" value="ABC3_permease_C"/>
</dbReference>
<evidence type="ECO:0000256" key="8">
    <source>
        <dbReference type="ARBA" id="ARBA00023136"/>
    </source>
</evidence>
<evidence type="ECO:0000256" key="2">
    <source>
        <dbReference type="ARBA" id="ARBA00007379"/>
    </source>
</evidence>
<evidence type="ECO:0000256" key="6">
    <source>
        <dbReference type="ARBA" id="ARBA00022692"/>
    </source>
</evidence>
<proteinExistence type="inferred from homology"/>
<feature type="transmembrane region" description="Helical" evidence="11">
    <location>
        <begin position="226"/>
        <end position="248"/>
    </location>
</feature>
<dbReference type="Proteomes" id="UP000034911">
    <property type="component" value="Unassembled WGS sequence"/>
</dbReference>
<evidence type="ECO:0000256" key="5">
    <source>
        <dbReference type="ARBA" id="ARBA00022618"/>
    </source>
</evidence>
<dbReference type="AlphaFoldDB" id="A0A0G1N0R0"/>
<evidence type="ECO:0000256" key="10">
    <source>
        <dbReference type="PIRNR" id="PIRNR003097"/>
    </source>
</evidence>
<feature type="transmembrane region" description="Helical" evidence="11">
    <location>
        <begin position="255"/>
        <end position="271"/>
    </location>
</feature>
<keyword evidence="6 11" id="KW-0812">Transmembrane</keyword>
<dbReference type="Gene3D" id="3.30.70.3040">
    <property type="match status" value="1"/>
</dbReference>